<dbReference type="EMBL" id="UOEV01000004">
    <property type="protein sequence ID" value="VAW31856.1"/>
    <property type="molecule type" value="Genomic_DNA"/>
</dbReference>
<dbReference type="AlphaFoldDB" id="A0A3B0VIF3"/>
<reference evidence="1" key="1">
    <citation type="submission" date="2018-06" db="EMBL/GenBank/DDBJ databases">
        <authorList>
            <person name="Zhirakovskaya E."/>
        </authorList>
    </citation>
    <scope>NUCLEOTIDE SEQUENCE</scope>
</reference>
<sequence>MVFFVDVKANIAHLLNKGVITNPKAIQVGEEFIDYVANRDFSKLSTQEDIDRVNGILDYLINVIVIKLF</sequence>
<protein>
    <submittedName>
        <fullName evidence="1">Uncharacterized protein</fullName>
    </submittedName>
</protein>
<proteinExistence type="predicted"/>
<accession>A0A3B0VIF3</accession>
<name>A0A3B0VIF3_9ZZZZ</name>
<organism evidence="1">
    <name type="scientific">hydrothermal vent metagenome</name>
    <dbReference type="NCBI Taxonomy" id="652676"/>
    <lineage>
        <taxon>unclassified sequences</taxon>
        <taxon>metagenomes</taxon>
        <taxon>ecological metagenomes</taxon>
    </lineage>
</organism>
<evidence type="ECO:0000313" key="1">
    <source>
        <dbReference type="EMBL" id="VAW31856.1"/>
    </source>
</evidence>
<gene>
    <name evidence="1" type="ORF">MNBD_CPR01-22</name>
</gene>